<dbReference type="SMART" id="SM00733">
    <property type="entry name" value="Mterf"/>
    <property type="match status" value="7"/>
</dbReference>
<reference evidence="21 22" key="1">
    <citation type="submission" date="2020-09" db="EMBL/GenBank/DDBJ databases">
        <authorList>
            <person name="Ashkenazy H."/>
        </authorList>
    </citation>
    <scope>NUCLEOTIDE SEQUENCE [LARGE SCALE GENOMIC DNA]</scope>
    <source>
        <strain evidence="22">cv. Cdm-0</strain>
    </source>
</reference>
<dbReference type="InterPro" id="IPR000719">
    <property type="entry name" value="Prot_kinase_dom"/>
</dbReference>
<dbReference type="Pfam" id="PF13499">
    <property type="entry name" value="EF-hand_7"/>
    <property type="match status" value="1"/>
</dbReference>
<dbReference type="PROSITE" id="PS00018">
    <property type="entry name" value="EF_HAND_1"/>
    <property type="match status" value="3"/>
</dbReference>
<evidence type="ECO:0000256" key="10">
    <source>
        <dbReference type="ARBA" id="ARBA00022737"/>
    </source>
</evidence>
<keyword evidence="15" id="KW-0809">Transit peptide</keyword>
<dbReference type="GO" id="GO:0005509">
    <property type="term" value="F:calcium ion binding"/>
    <property type="evidence" value="ECO:0007669"/>
    <property type="project" value="InterPro"/>
</dbReference>
<dbReference type="EC" id="2.7.11.1" evidence="3"/>
<organism evidence="21 22">
    <name type="scientific">Arabidopsis thaliana</name>
    <name type="common">Mouse-ear cress</name>
    <dbReference type="NCBI Taxonomy" id="3702"/>
    <lineage>
        <taxon>Eukaryota</taxon>
        <taxon>Viridiplantae</taxon>
        <taxon>Streptophyta</taxon>
        <taxon>Embryophyta</taxon>
        <taxon>Tracheophyta</taxon>
        <taxon>Spermatophyta</taxon>
        <taxon>Magnoliopsida</taxon>
        <taxon>eudicotyledons</taxon>
        <taxon>Gunneridae</taxon>
        <taxon>Pentapetalae</taxon>
        <taxon>rosids</taxon>
        <taxon>malvids</taxon>
        <taxon>Brassicales</taxon>
        <taxon>Brassicaceae</taxon>
        <taxon>Camelineae</taxon>
        <taxon>Arabidopsis</taxon>
    </lineage>
</organism>
<comment type="catalytic activity">
    <reaction evidence="17">
        <text>L-threonyl-[protein] + ATP = O-phospho-L-threonyl-[protein] + ADP + H(+)</text>
        <dbReference type="Rhea" id="RHEA:46608"/>
        <dbReference type="Rhea" id="RHEA-COMP:11060"/>
        <dbReference type="Rhea" id="RHEA-COMP:11605"/>
        <dbReference type="ChEBI" id="CHEBI:15378"/>
        <dbReference type="ChEBI" id="CHEBI:30013"/>
        <dbReference type="ChEBI" id="CHEBI:30616"/>
        <dbReference type="ChEBI" id="CHEBI:61977"/>
        <dbReference type="ChEBI" id="CHEBI:456216"/>
        <dbReference type="EC" id="2.7.11.1"/>
    </reaction>
</comment>
<keyword evidence="7" id="KW-0808">Transferase</keyword>
<protein>
    <recommendedName>
        <fullName evidence="3">non-specific serine/threonine protein kinase</fullName>
        <ecNumber evidence="3">2.7.11.1</ecNumber>
    </recommendedName>
</protein>
<evidence type="ECO:0000256" key="15">
    <source>
        <dbReference type="ARBA" id="ARBA00022946"/>
    </source>
</evidence>
<dbReference type="PROSITE" id="PS50222">
    <property type="entry name" value="EF_HAND_2"/>
    <property type="match status" value="3"/>
</dbReference>
<evidence type="ECO:0000256" key="11">
    <source>
        <dbReference type="ARBA" id="ARBA00022741"/>
    </source>
</evidence>
<comment type="similarity">
    <text evidence="1">Belongs to the protein kinase superfamily. CAMK Ser/Thr protein kinase family. CaMK subfamily.</text>
</comment>
<keyword evidence="6" id="KW-0597">Phosphoprotein</keyword>
<dbReference type="Gene3D" id="1.25.70.10">
    <property type="entry name" value="Transcription termination factor 3, mitochondrial"/>
    <property type="match status" value="1"/>
</dbReference>
<dbReference type="SUPFAM" id="SSF47473">
    <property type="entry name" value="EF-hand"/>
    <property type="match status" value="1"/>
</dbReference>
<dbReference type="Gene3D" id="1.10.238.10">
    <property type="entry name" value="EF-hand"/>
    <property type="match status" value="1"/>
</dbReference>
<name>A0A7G2E1V3_ARATH</name>
<keyword evidence="13" id="KW-0106">Calcium</keyword>
<dbReference type="Pfam" id="PF00036">
    <property type="entry name" value="EF-hand_1"/>
    <property type="match status" value="1"/>
</dbReference>
<dbReference type="FunFam" id="1.10.510.10:FF:000056">
    <property type="entry name" value="calcium-dependent protein kinase 1"/>
    <property type="match status" value="1"/>
</dbReference>
<sequence length="855" mass="96747">MGCLCINLKKKVKKPTPDISGEQNTEDREDVRREIQIMHYLSGQPNIVEIKGAYEDRQSVHLVMELCEGGELFDKITKRGHYSEKAAAEIIRSVVKVVQICHFMGVIHRDLKPENFLLSSKDEASSMLKATDFGVSVFIEEGKVYEDIVGSAYYVAPEVLKRNYGKAIDIWSAGVILYILLCGNPPFWAETDKGIFEEILRGEIDFESEPWPSISESAKDLVRNMLKYDPKKRFTAAQVLEHPWIREGGEASDKPIDSAVLSRMKQLRAMNKLKKLAFKFIAQNLKEEELKGLKTMFANMDTDKSGTITYDELKSGLEKLGSRLTETEVKQLLEDADVDGNGTIDYIEFISATMNRFRVEREDNLFKAFQHFDKDNSGFISRQELETAMKEYNMGDDIMIKEIISEVDADNLQKLSNFRVSVQNGSALSNSFSFASVADATLIDSLKGNNFTVSYLVDSLGLTTKLAESISKKVSFEERRNPDSVLSLLTSYGFTKSQISSIITIYPRLLALDAEKSIAPKLQSLQSRGASSSELTQIVSTVPKILGKRGHKSITVYYDFVKDIIEADKSSSYEKLCHSFPQGNKKNKIRNISVLRELGVAQRLLFPLLISDGQPVCGKERFEESLKKVVEMGFDPETTKFVEALRVIYRMSDKTIEEKVNVYKRLGFGVADVWAIFKKWPSFLSYSEKKITHTFETLKSCGLLKHEVLLLLKKHPKCICSSEQKIVNSIETFLGLGFSRDEFAMMVKRYPQCIDYTAETVKKKTEFIVKNMNWPLEALVSIPQVFGYSLEKRTVPRCNVIKTLISKGLMKDGSEAPPMSSVLTSTDQAFLRRYVMKHYKLAPELMAIFTGENGK</sequence>
<keyword evidence="4" id="KW-0805">Transcription regulation</keyword>
<dbReference type="FunFam" id="1.25.70.10:FF:000033">
    <property type="entry name" value="F19K23.4 protein"/>
    <property type="match status" value="1"/>
</dbReference>
<keyword evidence="10" id="KW-0677">Repeat</keyword>
<dbReference type="Pfam" id="PF02536">
    <property type="entry name" value="mTERF"/>
    <property type="match status" value="1"/>
</dbReference>
<accession>A0A7G2E1V3</accession>
<dbReference type="InterPro" id="IPR002048">
    <property type="entry name" value="EF_hand_dom"/>
</dbReference>
<dbReference type="InterPro" id="IPR050205">
    <property type="entry name" value="CDPK_Ser/Thr_kinases"/>
</dbReference>
<dbReference type="SUPFAM" id="SSF56112">
    <property type="entry name" value="Protein kinase-like (PK-like)"/>
    <property type="match status" value="1"/>
</dbReference>
<comment type="catalytic activity">
    <reaction evidence="18">
        <text>L-seryl-[protein] + ATP = O-phospho-L-seryl-[protein] + ADP + H(+)</text>
        <dbReference type="Rhea" id="RHEA:17989"/>
        <dbReference type="Rhea" id="RHEA-COMP:9863"/>
        <dbReference type="Rhea" id="RHEA-COMP:11604"/>
        <dbReference type="ChEBI" id="CHEBI:15378"/>
        <dbReference type="ChEBI" id="CHEBI:29999"/>
        <dbReference type="ChEBI" id="CHEBI:30616"/>
        <dbReference type="ChEBI" id="CHEBI:83421"/>
        <dbReference type="ChEBI" id="CHEBI:456216"/>
        <dbReference type="EC" id="2.7.11.1"/>
    </reaction>
</comment>
<dbReference type="InterPro" id="IPR003690">
    <property type="entry name" value="MTERF"/>
</dbReference>
<dbReference type="Pfam" id="PF00069">
    <property type="entry name" value="Pkinase"/>
    <property type="match status" value="1"/>
</dbReference>
<keyword evidence="14" id="KW-0067">ATP-binding</keyword>
<dbReference type="GO" id="GO:0004674">
    <property type="term" value="F:protein serine/threonine kinase activity"/>
    <property type="evidence" value="ECO:0007669"/>
    <property type="project" value="UniProtKB-KW"/>
</dbReference>
<keyword evidence="16" id="KW-0449">Lipoprotein</keyword>
<comment type="similarity">
    <text evidence="2">Belongs to the mTERF family.</text>
</comment>
<feature type="domain" description="EF-hand" evidence="20">
    <location>
        <begin position="324"/>
        <end position="359"/>
    </location>
</feature>
<dbReference type="InterPro" id="IPR011992">
    <property type="entry name" value="EF-hand-dom_pair"/>
</dbReference>
<dbReference type="FunFam" id="1.10.238.10:FF:000015">
    <property type="entry name" value="Calcium-dependent protein kinase 1"/>
    <property type="match status" value="1"/>
</dbReference>
<dbReference type="PROSITE" id="PS00108">
    <property type="entry name" value="PROTEIN_KINASE_ST"/>
    <property type="match status" value="1"/>
</dbReference>
<dbReference type="GO" id="GO:0006353">
    <property type="term" value="P:DNA-templated transcription termination"/>
    <property type="evidence" value="ECO:0007669"/>
    <property type="project" value="UniProtKB-KW"/>
</dbReference>
<evidence type="ECO:0000256" key="13">
    <source>
        <dbReference type="ARBA" id="ARBA00022837"/>
    </source>
</evidence>
<dbReference type="AlphaFoldDB" id="A0A7G2E1V3"/>
<evidence type="ECO:0000256" key="3">
    <source>
        <dbReference type="ARBA" id="ARBA00012513"/>
    </source>
</evidence>
<dbReference type="CDD" id="cd00051">
    <property type="entry name" value="EFh"/>
    <property type="match status" value="1"/>
</dbReference>
<evidence type="ECO:0000256" key="18">
    <source>
        <dbReference type="ARBA" id="ARBA00048679"/>
    </source>
</evidence>
<evidence type="ECO:0000256" key="1">
    <source>
        <dbReference type="ARBA" id="ARBA00005354"/>
    </source>
</evidence>
<keyword evidence="4" id="KW-0806">Transcription termination</keyword>
<feature type="domain" description="Protein kinase" evidence="19">
    <location>
        <begin position="1"/>
        <end position="245"/>
    </location>
</feature>
<keyword evidence="4" id="KW-0804">Transcription</keyword>
<dbReference type="InterPro" id="IPR011009">
    <property type="entry name" value="Kinase-like_dom_sf"/>
</dbReference>
<gene>
    <name evidence="21" type="ORF">AT9943_LOCUS4380</name>
</gene>
<dbReference type="SMART" id="SM00054">
    <property type="entry name" value="EFh"/>
    <property type="match status" value="3"/>
</dbReference>
<evidence type="ECO:0000256" key="12">
    <source>
        <dbReference type="ARBA" id="ARBA00022777"/>
    </source>
</evidence>
<dbReference type="InterPro" id="IPR038538">
    <property type="entry name" value="MTERF_sf"/>
</dbReference>
<dbReference type="SMART" id="SM00220">
    <property type="entry name" value="S_TKc"/>
    <property type="match status" value="1"/>
</dbReference>
<evidence type="ECO:0000259" key="19">
    <source>
        <dbReference type="PROSITE" id="PS50011"/>
    </source>
</evidence>
<evidence type="ECO:0000313" key="21">
    <source>
        <dbReference type="EMBL" id="CAD5316040.1"/>
    </source>
</evidence>
<keyword evidence="11" id="KW-0547">Nucleotide-binding</keyword>
<evidence type="ECO:0000256" key="17">
    <source>
        <dbReference type="ARBA" id="ARBA00047899"/>
    </source>
</evidence>
<evidence type="ECO:0000256" key="4">
    <source>
        <dbReference type="ARBA" id="ARBA00022472"/>
    </source>
</evidence>
<dbReference type="GO" id="GO:0005524">
    <property type="term" value="F:ATP binding"/>
    <property type="evidence" value="ECO:0007669"/>
    <property type="project" value="UniProtKB-KW"/>
</dbReference>
<keyword evidence="5" id="KW-0723">Serine/threonine-protein kinase</keyword>
<evidence type="ECO:0000259" key="20">
    <source>
        <dbReference type="PROSITE" id="PS50222"/>
    </source>
</evidence>
<dbReference type="PROSITE" id="PS50011">
    <property type="entry name" value="PROTEIN_KINASE_DOM"/>
    <property type="match status" value="1"/>
</dbReference>
<dbReference type="PANTHER" id="PTHR24349">
    <property type="entry name" value="SERINE/THREONINE-PROTEIN KINASE"/>
    <property type="match status" value="1"/>
</dbReference>
<evidence type="ECO:0000256" key="5">
    <source>
        <dbReference type="ARBA" id="ARBA00022527"/>
    </source>
</evidence>
<evidence type="ECO:0000256" key="9">
    <source>
        <dbReference type="ARBA" id="ARBA00022723"/>
    </source>
</evidence>
<dbReference type="Proteomes" id="UP000516314">
    <property type="component" value="Chromosome 1"/>
</dbReference>
<dbReference type="Gene3D" id="1.10.510.10">
    <property type="entry name" value="Transferase(Phosphotransferase) domain 1"/>
    <property type="match status" value="1"/>
</dbReference>
<evidence type="ECO:0000256" key="14">
    <source>
        <dbReference type="ARBA" id="ARBA00022840"/>
    </source>
</evidence>
<dbReference type="Gene3D" id="3.30.200.20">
    <property type="entry name" value="Phosphorylase Kinase, domain 1"/>
    <property type="match status" value="1"/>
</dbReference>
<proteinExistence type="inferred from homology"/>
<evidence type="ECO:0000313" key="22">
    <source>
        <dbReference type="Proteomes" id="UP000516314"/>
    </source>
</evidence>
<keyword evidence="12" id="KW-0418">Kinase</keyword>
<evidence type="ECO:0000256" key="8">
    <source>
        <dbReference type="ARBA" id="ARBA00022707"/>
    </source>
</evidence>
<dbReference type="GO" id="GO:0003676">
    <property type="term" value="F:nucleic acid binding"/>
    <property type="evidence" value="ECO:0007669"/>
    <property type="project" value="InterPro"/>
</dbReference>
<evidence type="ECO:0000256" key="16">
    <source>
        <dbReference type="ARBA" id="ARBA00023288"/>
    </source>
</evidence>
<dbReference type="InterPro" id="IPR008271">
    <property type="entry name" value="Ser/Thr_kinase_AS"/>
</dbReference>
<feature type="domain" description="EF-hand" evidence="20">
    <location>
        <begin position="360"/>
        <end position="395"/>
    </location>
</feature>
<dbReference type="GO" id="GO:0005737">
    <property type="term" value="C:cytoplasm"/>
    <property type="evidence" value="ECO:0007669"/>
    <property type="project" value="UniProtKB-ARBA"/>
</dbReference>
<dbReference type="CDD" id="cd05117">
    <property type="entry name" value="STKc_CAMK"/>
    <property type="match status" value="1"/>
</dbReference>
<dbReference type="InterPro" id="IPR018247">
    <property type="entry name" value="EF_Hand_1_Ca_BS"/>
</dbReference>
<feature type="domain" description="EF-hand" evidence="20">
    <location>
        <begin position="288"/>
        <end position="323"/>
    </location>
</feature>
<keyword evidence="9" id="KW-0479">Metal-binding</keyword>
<keyword evidence="8" id="KW-0519">Myristate</keyword>
<evidence type="ECO:0000256" key="2">
    <source>
        <dbReference type="ARBA" id="ARBA00007692"/>
    </source>
</evidence>
<evidence type="ECO:0000256" key="7">
    <source>
        <dbReference type="ARBA" id="ARBA00022679"/>
    </source>
</evidence>
<dbReference type="EMBL" id="LR881466">
    <property type="protein sequence ID" value="CAD5316040.1"/>
    <property type="molecule type" value="Genomic_DNA"/>
</dbReference>
<evidence type="ECO:0000256" key="6">
    <source>
        <dbReference type="ARBA" id="ARBA00022553"/>
    </source>
</evidence>